<dbReference type="SUPFAM" id="SSF54197">
    <property type="entry name" value="HIT-like"/>
    <property type="match status" value="1"/>
</dbReference>
<proteinExistence type="predicted"/>
<dbReference type="AlphaFoldDB" id="A0AAE1IFC8"/>
<dbReference type="Gene3D" id="3.30.428.10">
    <property type="entry name" value="HIT-like"/>
    <property type="match status" value="1"/>
</dbReference>
<dbReference type="Pfam" id="PF11969">
    <property type="entry name" value="DcpS_C"/>
    <property type="match status" value="1"/>
</dbReference>
<accession>A0AAE1IFC8</accession>
<gene>
    <name evidence="1" type="ORF">Triagg1_3998</name>
</gene>
<protein>
    <recommendedName>
        <fullName evidence="3">HIT domain-containing protein</fullName>
    </recommendedName>
</protein>
<evidence type="ECO:0008006" key="3">
    <source>
        <dbReference type="Google" id="ProtNLM"/>
    </source>
</evidence>
<evidence type="ECO:0000313" key="1">
    <source>
        <dbReference type="EMBL" id="KAK4077031.1"/>
    </source>
</evidence>
<dbReference type="Proteomes" id="UP001273209">
    <property type="component" value="Unassembled WGS sequence"/>
</dbReference>
<comment type="caution">
    <text evidence="1">The sequence shown here is derived from an EMBL/GenBank/DDBJ whole genome shotgun (WGS) entry which is preliminary data.</text>
</comment>
<dbReference type="EMBL" id="JAWRVG010000012">
    <property type="protein sequence ID" value="KAK4077031.1"/>
    <property type="molecule type" value="Genomic_DNA"/>
</dbReference>
<dbReference type="GeneID" id="87918256"/>
<reference evidence="1" key="1">
    <citation type="submission" date="2023-11" db="EMBL/GenBank/DDBJ databases">
        <title>The genome sequences of three competitors of mushroom-forming fungi.</title>
        <authorList>
            <person name="Beijen E."/>
            <person name="Ohm R.A."/>
        </authorList>
    </citation>
    <scope>NUCLEOTIDE SEQUENCE</scope>
    <source>
        <strain evidence="1">CBS 100526</strain>
    </source>
</reference>
<dbReference type="RefSeq" id="XP_062757018.1">
    <property type="nucleotide sequence ID" value="XM_062898351.1"/>
</dbReference>
<name>A0AAE1IFC8_9HYPO</name>
<dbReference type="InterPro" id="IPR036265">
    <property type="entry name" value="HIT-like_sf"/>
</dbReference>
<keyword evidence="2" id="KW-1185">Reference proteome</keyword>
<organism evidence="1 2">
    <name type="scientific">Trichoderma aggressivum f. europaeum</name>
    <dbReference type="NCBI Taxonomy" id="173218"/>
    <lineage>
        <taxon>Eukaryota</taxon>
        <taxon>Fungi</taxon>
        <taxon>Dikarya</taxon>
        <taxon>Ascomycota</taxon>
        <taxon>Pezizomycotina</taxon>
        <taxon>Sordariomycetes</taxon>
        <taxon>Hypocreomycetidae</taxon>
        <taxon>Hypocreales</taxon>
        <taxon>Hypocreaceae</taxon>
        <taxon>Trichoderma</taxon>
    </lineage>
</organism>
<sequence length="88" mass="10228">MLQTIKRIFNYLANLEWTERPQKDCKFCAIKPENIIFENDLCKAVKNIKEAGEAHWLIMPKKHIRDIENLSSAHLELCGLHHADLTSV</sequence>
<evidence type="ECO:0000313" key="2">
    <source>
        <dbReference type="Proteomes" id="UP001273209"/>
    </source>
</evidence>